<organism evidence="2 3">
    <name type="scientific">Lachnellula willkommii</name>
    <dbReference type="NCBI Taxonomy" id="215461"/>
    <lineage>
        <taxon>Eukaryota</taxon>
        <taxon>Fungi</taxon>
        <taxon>Dikarya</taxon>
        <taxon>Ascomycota</taxon>
        <taxon>Pezizomycotina</taxon>
        <taxon>Leotiomycetes</taxon>
        <taxon>Helotiales</taxon>
        <taxon>Lachnaceae</taxon>
        <taxon>Lachnellula</taxon>
    </lineage>
</organism>
<dbReference type="Proteomes" id="UP000315522">
    <property type="component" value="Unassembled WGS sequence"/>
</dbReference>
<dbReference type="InterPro" id="IPR019268">
    <property type="entry name" value="DUF2278"/>
</dbReference>
<gene>
    <name evidence="2" type="primary">yukJ</name>
    <name evidence="2" type="ORF">LAWI1_G003478</name>
</gene>
<dbReference type="Pfam" id="PF10042">
    <property type="entry name" value="DUF2278"/>
    <property type="match status" value="1"/>
</dbReference>
<evidence type="ECO:0000313" key="2">
    <source>
        <dbReference type="EMBL" id="TVY92870.1"/>
    </source>
</evidence>
<feature type="region of interest" description="Disordered" evidence="1">
    <location>
        <begin position="1"/>
        <end position="46"/>
    </location>
</feature>
<name>A0A559MIU1_9HELO</name>
<dbReference type="EMBL" id="QGML01000230">
    <property type="protein sequence ID" value="TVY92870.1"/>
    <property type="molecule type" value="Genomic_DNA"/>
</dbReference>
<feature type="compositionally biased region" description="Low complexity" evidence="1">
    <location>
        <begin position="17"/>
        <end position="33"/>
    </location>
</feature>
<feature type="compositionally biased region" description="Basic residues" evidence="1">
    <location>
        <begin position="1"/>
        <end position="11"/>
    </location>
</feature>
<comment type="caution">
    <text evidence="2">The sequence shown here is derived from an EMBL/GenBank/DDBJ whole genome shotgun (WGS) entry which is preliminary data.</text>
</comment>
<accession>A0A559MIU1</accession>
<evidence type="ECO:0000256" key="1">
    <source>
        <dbReference type="SAM" id="MobiDB-lite"/>
    </source>
</evidence>
<protein>
    <submittedName>
        <fullName evidence="2">Uncharacterized protein</fullName>
    </submittedName>
</protein>
<evidence type="ECO:0000313" key="3">
    <source>
        <dbReference type="Proteomes" id="UP000315522"/>
    </source>
</evidence>
<dbReference type="AlphaFoldDB" id="A0A559MIU1"/>
<reference evidence="2 3" key="1">
    <citation type="submission" date="2018-05" db="EMBL/GenBank/DDBJ databases">
        <title>Genome sequencing and assembly of the regulated plant pathogen Lachnellula willkommii and related sister species for the development of diagnostic species identification markers.</title>
        <authorList>
            <person name="Giroux E."/>
            <person name="Bilodeau G."/>
        </authorList>
    </citation>
    <scope>NUCLEOTIDE SEQUENCE [LARGE SCALE GENOMIC DNA]</scope>
    <source>
        <strain evidence="2 3">CBS 172.35</strain>
    </source>
</reference>
<proteinExistence type="predicted"/>
<sequence>MAHHRHQHHRGNHPDKSSGSNPSSSTQQTGNSSVDKRGDKYSSSSDKYGVWKGTPVSYSGQTLEQDRSPHITLTFDDGTGKTVEANINVASTSTDTELVYWLNNTWNHPVTKTLTPLSAGFTQASTTDGTGLSLDFVRTTPALVDFSAGQVVQDSDASSTANNILDQLEPIIKAAIAGKATVYIFGRDYGTGIDDVHMNQGNTGDYQNAVGTDGALIFHYPTGNQQWVAVFLAFASQEVPTDNTTGAPAANAKALDTLAKGGSSASSS</sequence>
<keyword evidence="3" id="KW-1185">Reference proteome</keyword>